<dbReference type="Proteomes" id="UP001153737">
    <property type="component" value="Chromosome 12"/>
</dbReference>
<keyword evidence="12" id="KW-1185">Reference proteome</keyword>
<dbReference type="EC" id="3.1.4.1" evidence="8"/>
<feature type="compositionally biased region" description="Basic and acidic residues" evidence="9">
    <location>
        <begin position="972"/>
        <end position="986"/>
    </location>
</feature>
<keyword evidence="8" id="KW-0539">Nucleus</keyword>
<evidence type="ECO:0000256" key="8">
    <source>
        <dbReference type="RuleBase" id="RU365033"/>
    </source>
</evidence>
<dbReference type="GO" id="GO:0005634">
    <property type="term" value="C:nucleus"/>
    <property type="evidence" value="ECO:0007669"/>
    <property type="project" value="UniProtKB-SubCell"/>
</dbReference>
<keyword evidence="6 8" id="KW-0460">Magnesium</keyword>
<dbReference type="CDD" id="cd22326">
    <property type="entry name" value="FAN1-like"/>
    <property type="match status" value="1"/>
</dbReference>
<dbReference type="AlphaFoldDB" id="A0A9N9SDQ4"/>
<dbReference type="SMART" id="SM00990">
    <property type="entry name" value="VRR_NUC"/>
    <property type="match status" value="1"/>
</dbReference>
<feature type="domain" description="VRR-NUC" evidence="10">
    <location>
        <begin position="802"/>
        <end position="888"/>
    </location>
</feature>
<dbReference type="GO" id="GO:0070336">
    <property type="term" value="F:flap-structured DNA binding"/>
    <property type="evidence" value="ECO:0007669"/>
    <property type="project" value="TreeGrafter"/>
</dbReference>
<keyword evidence="4 8" id="KW-0479">Metal-binding</keyword>
<comment type="subcellular location">
    <subcellularLocation>
        <location evidence="8">Nucleus</location>
    </subcellularLocation>
</comment>
<dbReference type="InterPro" id="IPR033315">
    <property type="entry name" value="Fan1-like"/>
</dbReference>
<dbReference type="InterPro" id="IPR011856">
    <property type="entry name" value="tRNA_endonuc-like_dom_sf"/>
</dbReference>
<name>A0A9N9SDQ4_PHACE</name>
<dbReference type="GO" id="GO:0017108">
    <property type="term" value="F:5'-flap endonuclease activity"/>
    <property type="evidence" value="ECO:0007669"/>
    <property type="project" value="TreeGrafter"/>
</dbReference>
<dbReference type="InterPro" id="IPR014883">
    <property type="entry name" value="VRR_NUC"/>
</dbReference>
<dbReference type="InterPro" id="IPR049132">
    <property type="entry name" value="FAN1-like_euk"/>
</dbReference>
<dbReference type="PANTHER" id="PTHR15749:SF4">
    <property type="entry name" value="FANCONI-ASSOCIATED NUCLEASE 1"/>
    <property type="match status" value="1"/>
</dbReference>
<dbReference type="GO" id="GO:0004528">
    <property type="term" value="F:phosphodiesterase I activity"/>
    <property type="evidence" value="ECO:0007669"/>
    <property type="project" value="UniProtKB-EC"/>
</dbReference>
<dbReference type="OrthoDB" id="76364at2759"/>
<evidence type="ECO:0000313" key="12">
    <source>
        <dbReference type="Proteomes" id="UP001153737"/>
    </source>
</evidence>
<keyword evidence="3 8" id="KW-0540">Nuclease</keyword>
<gene>
    <name evidence="11" type="ORF">PHAECO_LOCUS2851</name>
</gene>
<dbReference type="Gene3D" id="3.40.1350.10">
    <property type="match status" value="1"/>
</dbReference>
<comment type="function">
    <text evidence="8">Nuclease required for the repair of DNA interstrand cross-links (ICL). Acts as a 5'-3' exonuclease that anchors at a cut end of DNA and cleaves DNA successively at every third nucleotide, allowing to excise an ICL from one strand through flanking incisions.</text>
</comment>
<reference evidence="11" key="2">
    <citation type="submission" date="2022-10" db="EMBL/GenBank/DDBJ databases">
        <authorList>
            <consortium name="ENA_rothamsted_submissions"/>
            <consortium name="culmorum"/>
            <person name="King R."/>
        </authorList>
    </citation>
    <scope>NUCLEOTIDE SEQUENCE</scope>
</reference>
<feature type="compositionally biased region" description="Basic residues" evidence="9">
    <location>
        <begin position="953"/>
        <end position="971"/>
    </location>
</feature>
<comment type="catalytic activity">
    <reaction evidence="1 8">
        <text>Hydrolytically removes 5'-nucleotides successively from the 3'-hydroxy termini of 3'-hydroxy-terminated oligonucleotides.</text>
        <dbReference type="EC" id="3.1.4.1"/>
    </reaction>
</comment>
<sequence>MQSRLSVTSQSKQTTIFSAFQKWKSLEKKQQIMKYQMKTKCITPVLIDLSQLDTDSDSDMETTAGTRLANDCSQIVKLEYSEMIGVNIPNKPLSKPNASSTPLKLQNLMQNSFLSDEESSQSTVILEESEGSLEDTINLEDYVGKVIFDETLSRTSSEDIKNSKPSLVPYASNITEMVVARQSGGYKMNPEPLDKNRKLQENENKALDKSPTLTHKSPTKRKADDVPNEEISEKSPKRESKRMNNNYLIVMNDLFENVHNSPYLRTLVEAEKPVLNMMVTADPKYFFVCLKLCTWLPKWYNIFKFCEKIMVGLEENEIINLYKFLKHNEIVDINICEQDLLTLLNDLSKVQLKSICDKFKMLKTLTSKSTMRKEDIIQSLLKYCNTQSTLLKKTAKDLLMEEVERQMEYCVKLNDSFRETFYNAYILGTFTNPAFDDIRDFFNNMLNFRTVFPEYKVEDHMVFSSKDEFKSYVEARKLRECIEDNMQSKNHLELLQQSKKAFQALKELINTNVNKNQDQERYKAVPHLRKFTAQEVYISCLSMVTESLTTKYPDEVRQWLEYLIEHFPSSTRLGDWYYQLTWLYMRYLQPNDNEHAAKLIIEVLRSDRDNLSDVQLQQIGRRSEKLKASRKSKIKQLDHDTIAELVPETIKLETFPATTVDATAIRSTDKGRKRNYVVHDTDGNKRYMSVENIALEYYIEKCGYSDGTHCEGSLIKATFTLFFWDIIYNPDKVVPGTFLSKIQNVPLDMYSTHFYGNRKHAIDRRLKEIESDWPDEELLRFVKRSWELHSHEHGYCEPGLIIKNSEFLDILVNCIGRKILAKIYERLVKNLRLYSSGLPDLLVWNIDNKKSKFVEVKGENDKLSIKQTLWLNYLISIGANTEVCHVHSMGSKRMKLKSSEENGKQAKLSEKEVEGEENKGDNEKRKSPRKKPKLSEKKVKVEENKVDNEERKLAKKKERKAKVGNGKRKQKEKNEKLDDQSQKSDVSEFCETVLECHLDERASTSSSETKKENAKMNKKTQNKSTSACSSNASHLDEVSGIIHENSDSVPD</sequence>
<accession>A0A9N9SDQ4</accession>
<feature type="region of interest" description="Disordered" evidence="9">
    <location>
        <begin position="202"/>
        <end position="240"/>
    </location>
</feature>
<feature type="compositionally biased region" description="Basic and acidic residues" evidence="9">
    <location>
        <begin position="994"/>
        <end position="1015"/>
    </location>
</feature>
<evidence type="ECO:0000313" key="11">
    <source>
        <dbReference type="EMBL" id="CAG9815462.1"/>
    </source>
</evidence>
<dbReference type="GO" id="GO:0008409">
    <property type="term" value="F:5'-3' exonuclease activity"/>
    <property type="evidence" value="ECO:0007669"/>
    <property type="project" value="TreeGrafter"/>
</dbReference>
<keyword evidence="8" id="KW-0227">DNA damage</keyword>
<dbReference type="PANTHER" id="PTHR15749">
    <property type="entry name" value="FANCONI-ASSOCIATED NUCLEASE 1"/>
    <property type="match status" value="1"/>
</dbReference>
<evidence type="ECO:0000256" key="9">
    <source>
        <dbReference type="SAM" id="MobiDB-lite"/>
    </source>
</evidence>
<protein>
    <recommendedName>
        <fullName evidence="8">Fanconi-associated nuclease</fullName>
        <ecNumber evidence="8">3.1.4.1</ecNumber>
    </recommendedName>
</protein>
<evidence type="ECO:0000259" key="10">
    <source>
        <dbReference type="SMART" id="SM00990"/>
    </source>
</evidence>
<proteinExistence type="inferred from homology"/>
<evidence type="ECO:0000256" key="4">
    <source>
        <dbReference type="ARBA" id="ARBA00022723"/>
    </source>
</evidence>
<evidence type="ECO:0000256" key="3">
    <source>
        <dbReference type="ARBA" id="ARBA00022722"/>
    </source>
</evidence>
<evidence type="ECO:0000256" key="6">
    <source>
        <dbReference type="ARBA" id="ARBA00022842"/>
    </source>
</evidence>
<dbReference type="GO" id="GO:0036297">
    <property type="term" value="P:interstrand cross-link repair"/>
    <property type="evidence" value="ECO:0007669"/>
    <property type="project" value="InterPro"/>
</dbReference>
<evidence type="ECO:0000256" key="5">
    <source>
        <dbReference type="ARBA" id="ARBA00022801"/>
    </source>
</evidence>
<dbReference type="GO" id="GO:0046872">
    <property type="term" value="F:metal ion binding"/>
    <property type="evidence" value="ECO:0007669"/>
    <property type="project" value="UniProtKB-KW"/>
</dbReference>
<evidence type="ECO:0000256" key="1">
    <source>
        <dbReference type="ARBA" id="ARBA00000983"/>
    </source>
</evidence>
<dbReference type="Pfam" id="PF08774">
    <property type="entry name" value="VRR_NUC"/>
    <property type="match status" value="1"/>
</dbReference>
<evidence type="ECO:0000256" key="2">
    <source>
        <dbReference type="ARBA" id="ARBA00005533"/>
    </source>
</evidence>
<feature type="compositionally biased region" description="Basic and acidic residues" evidence="9">
    <location>
        <begin position="897"/>
        <end position="925"/>
    </location>
</feature>
<organism evidence="11 12">
    <name type="scientific">Phaedon cochleariae</name>
    <name type="common">Mustard beetle</name>
    <dbReference type="NCBI Taxonomy" id="80249"/>
    <lineage>
        <taxon>Eukaryota</taxon>
        <taxon>Metazoa</taxon>
        <taxon>Ecdysozoa</taxon>
        <taxon>Arthropoda</taxon>
        <taxon>Hexapoda</taxon>
        <taxon>Insecta</taxon>
        <taxon>Pterygota</taxon>
        <taxon>Neoptera</taxon>
        <taxon>Endopterygota</taxon>
        <taxon>Coleoptera</taxon>
        <taxon>Polyphaga</taxon>
        <taxon>Cucujiformia</taxon>
        <taxon>Chrysomeloidea</taxon>
        <taxon>Chrysomelidae</taxon>
        <taxon>Chrysomelinae</taxon>
        <taxon>Chrysomelini</taxon>
        <taxon>Phaedon</taxon>
    </lineage>
</organism>
<evidence type="ECO:0000256" key="7">
    <source>
        <dbReference type="ARBA" id="ARBA00023211"/>
    </source>
</evidence>
<keyword evidence="5 8" id="KW-0378">Hydrolase</keyword>
<keyword evidence="8" id="KW-0234">DNA repair</keyword>
<reference evidence="11" key="1">
    <citation type="submission" date="2022-01" db="EMBL/GenBank/DDBJ databases">
        <authorList>
            <person name="King R."/>
        </authorList>
    </citation>
    <scope>NUCLEOTIDE SEQUENCE</scope>
</reference>
<comment type="cofactor">
    <cofactor evidence="8">
        <name>Mg(2+)</name>
        <dbReference type="ChEBI" id="CHEBI:18420"/>
    </cofactor>
    <cofactor evidence="8">
        <name>Mn(2+)</name>
        <dbReference type="ChEBI" id="CHEBI:29035"/>
    </cofactor>
</comment>
<dbReference type="EMBL" id="OU896718">
    <property type="protein sequence ID" value="CAG9815462.1"/>
    <property type="molecule type" value="Genomic_DNA"/>
</dbReference>
<feature type="region of interest" description="Disordered" evidence="9">
    <location>
        <begin position="891"/>
        <end position="1051"/>
    </location>
</feature>
<comment type="similarity">
    <text evidence="2 8">Belongs to the FAN1 family.</text>
</comment>
<feature type="compositionally biased region" description="Polar residues" evidence="9">
    <location>
        <begin position="1022"/>
        <end position="1033"/>
    </location>
</feature>
<feature type="compositionally biased region" description="Basic and acidic residues" evidence="9">
    <location>
        <begin position="221"/>
        <end position="240"/>
    </location>
</feature>
<keyword evidence="7 8" id="KW-0464">Manganese</keyword>
<feature type="compositionally biased region" description="Basic and acidic residues" evidence="9">
    <location>
        <begin position="933"/>
        <end position="952"/>
    </location>
</feature>